<dbReference type="Gene3D" id="3.90.190.10">
    <property type="entry name" value="Protein tyrosine phosphatase superfamily"/>
    <property type="match status" value="1"/>
</dbReference>
<comment type="caution">
    <text evidence="2">The sequence shown here is derived from an EMBL/GenBank/DDBJ whole genome shotgun (WGS) entry which is preliminary data.</text>
</comment>
<dbReference type="EMBL" id="JAERRJ010000012">
    <property type="protein sequence ID" value="MBL1078479.1"/>
    <property type="molecule type" value="Genomic_DNA"/>
</dbReference>
<gene>
    <name evidence="2" type="ORF">JK358_29135</name>
</gene>
<feature type="signal peptide" evidence="1">
    <location>
        <begin position="1"/>
        <end position="39"/>
    </location>
</feature>
<dbReference type="InterPro" id="IPR016130">
    <property type="entry name" value="Tyr_Pase_AS"/>
</dbReference>
<sequence length="324" mass="34113">MTTSRAVPGARRKAVRGTLIGAAAALITLVPVVATPALAAPDTHVLHQAPATGLVLTAAPNARDIGGTAATGGSIKNGLVYRSDALNRLTDADQASLAANVTTVIDFRSPTERQVNPNKIPAGVTVKELPVYDPGNDFYLFFAQTVQGGPAVQQQVLGDGKNIQLMQDYNRWFVTDASSRAQFGTALHEIANASGAVLFHCTQGKDRTGLMTAILMGILGTPETQIYNNYLLSNDKLAAGNKAMLDALVAQGLIQDRTLFEPVLGVQREFLAAALDQIKQSYGSMDAFVTNGLGVDAATQTKLRDKLIQKGGIGTGSFDTGTFK</sequence>
<keyword evidence="1" id="KW-0732">Signal</keyword>
<reference evidence="2 3" key="1">
    <citation type="submission" date="2021-01" db="EMBL/GenBank/DDBJ databases">
        <title>WGS of actinomycetes isolated from Thailand.</title>
        <authorList>
            <person name="Thawai C."/>
        </authorList>
    </citation>
    <scope>NUCLEOTIDE SEQUENCE [LARGE SCALE GENOMIC DNA]</scope>
    <source>
        <strain evidence="2 3">LPG 2</strain>
    </source>
</reference>
<dbReference type="PROSITE" id="PS51318">
    <property type="entry name" value="TAT"/>
    <property type="match status" value="1"/>
</dbReference>
<feature type="chain" id="PRO_5046463474" evidence="1">
    <location>
        <begin position="40"/>
        <end position="324"/>
    </location>
</feature>
<proteinExistence type="predicted"/>
<dbReference type="InterPro" id="IPR006311">
    <property type="entry name" value="TAT_signal"/>
</dbReference>
<name>A0ABS1MD31_9NOCA</name>
<dbReference type="SUPFAM" id="SSF52799">
    <property type="entry name" value="(Phosphotyrosine protein) phosphatases II"/>
    <property type="match status" value="1"/>
</dbReference>
<dbReference type="InterPro" id="IPR029021">
    <property type="entry name" value="Prot-tyrosine_phosphatase-like"/>
</dbReference>
<evidence type="ECO:0000256" key="1">
    <source>
        <dbReference type="SAM" id="SignalP"/>
    </source>
</evidence>
<evidence type="ECO:0000313" key="3">
    <source>
        <dbReference type="Proteomes" id="UP000602198"/>
    </source>
</evidence>
<organism evidence="2 3">
    <name type="scientific">Nocardia acididurans</name>
    <dbReference type="NCBI Taxonomy" id="2802282"/>
    <lineage>
        <taxon>Bacteria</taxon>
        <taxon>Bacillati</taxon>
        <taxon>Actinomycetota</taxon>
        <taxon>Actinomycetes</taxon>
        <taxon>Mycobacteriales</taxon>
        <taxon>Nocardiaceae</taxon>
        <taxon>Nocardia</taxon>
    </lineage>
</organism>
<keyword evidence="3" id="KW-1185">Reference proteome</keyword>
<accession>A0ABS1MD31</accession>
<evidence type="ECO:0000313" key="2">
    <source>
        <dbReference type="EMBL" id="MBL1078479.1"/>
    </source>
</evidence>
<dbReference type="RefSeq" id="WP_201953926.1">
    <property type="nucleotide sequence ID" value="NZ_JAERRJ010000012.1"/>
</dbReference>
<dbReference type="Proteomes" id="UP000602198">
    <property type="component" value="Unassembled WGS sequence"/>
</dbReference>
<dbReference type="Pfam" id="PF13350">
    <property type="entry name" value="Y_phosphatase3"/>
    <property type="match status" value="1"/>
</dbReference>
<dbReference type="InterPro" id="IPR026893">
    <property type="entry name" value="Tyr/Ser_Pase_IphP-type"/>
</dbReference>
<dbReference type="PROSITE" id="PS00383">
    <property type="entry name" value="TYR_PHOSPHATASE_1"/>
    <property type="match status" value="1"/>
</dbReference>
<protein>
    <submittedName>
        <fullName evidence="2">Tyrosine-protein phosphatase</fullName>
    </submittedName>
</protein>